<reference evidence="1 2" key="1">
    <citation type="submission" date="2020-08" db="EMBL/GenBank/DDBJ databases">
        <title>Genomic Encyclopedia of Type Strains, Phase IV (KMG-IV): sequencing the most valuable type-strain genomes for metagenomic binning, comparative biology and taxonomic classification.</title>
        <authorList>
            <person name="Goeker M."/>
        </authorList>
    </citation>
    <scope>NUCLEOTIDE SEQUENCE [LARGE SCALE GENOMIC DNA]</scope>
    <source>
        <strain evidence="1 2">DSM 45615</strain>
    </source>
</reference>
<dbReference type="AlphaFoldDB" id="A0A840P3F3"/>
<evidence type="ECO:0000313" key="2">
    <source>
        <dbReference type="Proteomes" id="UP000578449"/>
    </source>
</evidence>
<protein>
    <submittedName>
        <fullName evidence="1">Uncharacterized protein</fullName>
    </submittedName>
</protein>
<comment type="caution">
    <text evidence="1">The sequence shown here is derived from an EMBL/GenBank/DDBJ whole genome shotgun (WGS) entry which is preliminary data.</text>
</comment>
<dbReference type="Proteomes" id="UP000578449">
    <property type="component" value="Unassembled WGS sequence"/>
</dbReference>
<proteinExistence type="predicted"/>
<accession>A0A840P3F3</accession>
<sequence length="211" mass="21528">MSTRTRLIVAAVVCALVAGGGAYLLLGRGDPPRAAVFTAETSTAIFGPIAGRALDPEPLTVQEVFAAAELTSGDTTLSRKGTETLPACQDAVWGDAATAAVAACTQALRAVYATADGMIAAQSVIFNLPDSAAADRLVRALGPGGGFVHLAEGVTGFDAARSRAQARALGHYVALNWVAPASERATPDLTQAQIALDSITRAMHDRVVAAT</sequence>
<dbReference type="EMBL" id="JACHGN010000003">
    <property type="protein sequence ID" value="MBB5131777.1"/>
    <property type="molecule type" value="Genomic_DNA"/>
</dbReference>
<dbReference type="RefSeq" id="WP_185048618.1">
    <property type="nucleotide sequence ID" value="NZ_BAABIX010000009.1"/>
</dbReference>
<organism evidence="1 2">
    <name type="scientific">Thermocatellispora tengchongensis</name>
    <dbReference type="NCBI Taxonomy" id="1073253"/>
    <lineage>
        <taxon>Bacteria</taxon>
        <taxon>Bacillati</taxon>
        <taxon>Actinomycetota</taxon>
        <taxon>Actinomycetes</taxon>
        <taxon>Streptosporangiales</taxon>
        <taxon>Streptosporangiaceae</taxon>
        <taxon>Thermocatellispora</taxon>
    </lineage>
</organism>
<keyword evidence="2" id="KW-1185">Reference proteome</keyword>
<gene>
    <name evidence="1" type="ORF">HNP84_001490</name>
</gene>
<evidence type="ECO:0000313" key="1">
    <source>
        <dbReference type="EMBL" id="MBB5131777.1"/>
    </source>
</evidence>
<name>A0A840P3F3_9ACTN</name>